<reference evidence="10" key="1">
    <citation type="submission" date="2024-07" db="EMBL/GenBank/DDBJ databases">
        <title>Halotolerant mesophilic bacterium Ornithinibacillus sp. 4-3, sp. nov., isolated from soil.</title>
        <authorList>
            <person name="Sidarenka A.V."/>
            <person name="Guliayeva D.E."/>
            <person name="Leanovich S.I."/>
            <person name="Hileuskaya K.S."/>
            <person name="Akhremchuk A.E."/>
            <person name="Sikolenko M.A."/>
            <person name="Valentovich L.N."/>
        </authorList>
    </citation>
    <scope>NUCLEOTIDE SEQUENCE</scope>
    <source>
        <strain evidence="10">4-3</strain>
    </source>
</reference>
<keyword evidence="7" id="KW-0829">Tyrosine-protein kinase</keyword>
<comment type="catalytic activity">
    <reaction evidence="8">
        <text>L-tyrosyl-[protein] + ATP = O-phospho-L-tyrosyl-[protein] + ADP + H(+)</text>
        <dbReference type="Rhea" id="RHEA:10596"/>
        <dbReference type="Rhea" id="RHEA-COMP:10136"/>
        <dbReference type="Rhea" id="RHEA-COMP:20101"/>
        <dbReference type="ChEBI" id="CHEBI:15378"/>
        <dbReference type="ChEBI" id="CHEBI:30616"/>
        <dbReference type="ChEBI" id="CHEBI:46858"/>
        <dbReference type="ChEBI" id="CHEBI:61978"/>
        <dbReference type="ChEBI" id="CHEBI:456216"/>
        <dbReference type="EC" id="2.7.10.2"/>
    </reaction>
</comment>
<keyword evidence="3 10" id="KW-0808">Transferase</keyword>
<comment type="similarity">
    <text evidence="1">Belongs to the CpsD/CapB family.</text>
</comment>
<evidence type="ECO:0000256" key="8">
    <source>
        <dbReference type="ARBA" id="ARBA00051245"/>
    </source>
</evidence>
<keyword evidence="5 10" id="KW-0418">Kinase</keyword>
<keyword evidence="4" id="KW-0547">Nucleotide-binding</keyword>
<dbReference type="Pfam" id="PF13614">
    <property type="entry name" value="AAA_31"/>
    <property type="match status" value="1"/>
</dbReference>
<dbReference type="InterPro" id="IPR025669">
    <property type="entry name" value="AAA_dom"/>
</dbReference>
<dbReference type="GO" id="GO:0042802">
    <property type="term" value="F:identical protein binding"/>
    <property type="evidence" value="ECO:0007669"/>
    <property type="project" value="UniProtKB-ARBA"/>
</dbReference>
<evidence type="ECO:0000256" key="4">
    <source>
        <dbReference type="ARBA" id="ARBA00022741"/>
    </source>
</evidence>
<evidence type="ECO:0000256" key="7">
    <source>
        <dbReference type="ARBA" id="ARBA00023137"/>
    </source>
</evidence>
<evidence type="ECO:0000313" key="10">
    <source>
        <dbReference type="EMBL" id="XDK32186.1"/>
    </source>
</evidence>
<evidence type="ECO:0000256" key="5">
    <source>
        <dbReference type="ARBA" id="ARBA00022777"/>
    </source>
</evidence>
<evidence type="ECO:0000259" key="9">
    <source>
        <dbReference type="Pfam" id="PF13614"/>
    </source>
</evidence>
<organism evidence="10">
    <name type="scientific">Ornithinibacillus sp. 4-3</name>
    <dbReference type="NCBI Taxonomy" id="3231488"/>
    <lineage>
        <taxon>Bacteria</taxon>
        <taxon>Bacillati</taxon>
        <taxon>Bacillota</taxon>
        <taxon>Bacilli</taxon>
        <taxon>Bacillales</taxon>
        <taxon>Bacillaceae</taxon>
        <taxon>Ornithinibacillus</taxon>
    </lineage>
</organism>
<dbReference type="FunFam" id="3.40.50.300:FF:000527">
    <property type="entry name" value="Tyrosine-protein kinase etk"/>
    <property type="match status" value="1"/>
</dbReference>
<dbReference type="AlphaFoldDB" id="A0AB39HPK8"/>
<dbReference type="CDD" id="cd05387">
    <property type="entry name" value="BY-kinase"/>
    <property type="match status" value="1"/>
</dbReference>
<dbReference type="GO" id="GO:0005886">
    <property type="term" value="C:plasma membrane"/>
    <property type="evidence" value="ECO:0007669"/>
    <property type="project" value="TreeGrafter"/>
</dbReference>
<dbReference type="InterPro" id="IPR005702">
    <property type="entry name" value="Wzc-like_C"/>
</dbReference>
<evidence type="ECO:0000256" key="2">
    <source>
        <dbReference type="ARBA" id="ARBA00011903"/>
    </source>
</evidence>
<feature type="domain" description="AAA" evidence="9">
    <location>
        <begin position="59"/>
        <end position="191"/>
    </location>
</feature>
<dbReference type="GO" id="GO:0004715">
    <property type="term" value="F:non-membrane spanning protein tyrosine kinase activity"/>
    <property type="evidence" value="ECO:0007669"/>
    <property type="project" value="UniProtKB-EC"/>
</dbReference>
<proteinExistence type="inferred from homology"/>
<dbReference type="NCBIfam" id="TIGR01007">
    <property type="entry name" value="eps_fam"/>
    <property type="match status" value="1"/>
</dbReference>
<dbReference type="Gene3D" id="3.40.50.300">
    <property type="entry name" value="P-loop containing nucleotide triphosphate hydrolases"/>
    <property type="match status" value="1"/>
</dbReference>
<keyword evidence="6" id="KW-0067">ATP-binding</keyword>
<accession>A0AB39HPK8</accession>
<evidence type="ECO:0000256" key="6">
    <source>
        <dbReference type="ARBA" id="ARBA00022840"/>
    </source>
</evidence>
<name>A0AB39HPK8_9BACI</name>
<dbReference type="PANTHER" id="PTHR32309">
    <property type="entry name" value="TYROSINE-PROTEIN KINASE"/>
    <property type="match status" value="1"/>
</dbReference>
<dbReference type="GO" id="GO:0005524">
    <property type="term" value="F:ATP binding"/>
    <property type="evidence" value="ECO:0007669"/>
    <property type="project" value="UniProtKB-KW"/>
</dbReference>
<evidence type="ECO:0000256" key="1">
    <source>
        <dbReference type="ARBA" id="ARBA00007316"/>
    </source>
</evidence>
<dbReference type="InterPro" id="IPR027417">
    <property type="entry name" value="P-loop_NTPase"/>
</dbReference>
<sequence>MFKKKKKVIAKAARNLVVEIEPKSSIAEQFRTLRSNIKFSKAEDELRTLLITSALPSEGKSTVSANLACLFASEGKKVLFIDADMRKPTVQYTFRLFNTTGLSNVLSKQAELIEVINDKVGIENLHVITSGPVPPNPSELLGSIAFERLLVEAKEHYDIIVFDAPPTLSVTDAQIIANRVDGTILVIDTQYTERKAPEKAMELLRTAEAQLLGAVMNNISTSKNDSYYYNNYYANAYGEEEDKT</sequence>
<dbReference type="PANTHER" id="PTHR32309:SF13">
    <property type="entry name" value="FERRIC ENTEROBACTIN TRANSPORT PROTEIN FEPE"/>
    <property type="match status" value="1"/>
</dbReference>
<evidence type="ECO:0000256" key="3">
    <source>
        <dbReference type="ARBA" id="ARBA00022679"/>
    </source>
</evidence>
<dbReference type="EC" id="2.7.10.2" evidence="2"/>
<gene>
    <name evidence="10" type="ORF">AB4Y30_14375</name>
</gene>
<dbReference type="SUPFAM" id="SSF52540">
    <property type="entry name" value="P-loop containing nucleoside triphosphate hydrolases"/>
    <property type="match status" value="1"/>
</dbReference>
<dbReference type="InterPro" id="IPR050445">
    <property type="entry name" value="Bact_polysacc_biosynth/exp"/>
</dbReference>
<protein>
    <recommendedName>
        <fullName evidence="2">non-specific protein-tyrosine kinase</fullName>
        <ecNumber evidence="2">2.7.10.2</ecNumber>
    </recommendedName>
</protein>
<dbReference type="RefSeq" id="WP_368652907.1">
    <property type="nucleotide sequence ID" value="NZ_CP162599.1"/>
</dbReference>
<dbReference type="EMBL" id="CP162599">
    <property type="protein sequence ID" value="XDK32186.1"/>
    <property type="molecule type" value="Genomic_DNA"/>
</dbReference>